<protein>
    <submittedName>
        <fullName evidence="10">DNA polymerase III, beta chain</fullName>
        <ecNumber evidence="10">2.7.7.7</ecNumber>
    </submittedName>
</protein>
<keyword evidence="4 10" id="KW-0808">Transferase</keyword>
<comment type="similarity">
    <text evidence="2">Belongs to the beta sliding clamp family.</text>
</comment>
<dbReference type="GO" id="GO:0003887">
    <property type="term" value="F:DNA-directed DNA polymerase activity"/>
    <property type="evidence" value="ECO:0007669"/>
    <property type="project" value="UniProtKB-KW"/>
</dbReference>
<feature type="domain" description="DNA polymerase III beta sliding clamp N-terminal" evidence="9">
    <location>
        <begin position="2"/>
        <end position="79"/>
    </location>
</feature>
<comment type="subcellular location">
    <subcellularLocation>
        <location evidence="1">Cytoplasm</location>
    </subcellularLocation>
</comment>
<dbReference type="InterPro" id="IPR001001">
    <property type="entry name" value="DNA_polIII_beta"/>
</dbReference>
<dbReference type="GO" id="GO:0006271">
    <property type="term" value="P:DNA strand elongation involved in DNA replication"/>
    <property type="evidence" value="ECO:0007669"/>
    <property type="project" value="TreeGrafter"/>
</dbReference>
<keyword evidence="3" id="KW-0963">Cytoplasm</keyword>
<dbReference type="InterPro" id="IPR022634">
    <property type="entry name" value="DNA_polIII_beta_N"/>
</dbReference>
<accession>K1T2I7</accession>
<evidence type="ECO:0000256" key="1">
    <source>
        <dbReference type="ARBA" id="ARBA00004496"/>
    </source>
</evidence>
<dbReference type="GO" id="GO:0005737">
    <property type="term" value="C:cytoplasm"/>
    <property type="evidence" value="ECO:0007669"/>
    <property type="project" value="UniProtKB-SubCell"/>
</dbReference>
<dbReference type="InterPro" id="IPR046938">
    <property type="entry name" value="DNA_clamp_sf"/>
</dbReference>
<comment type="caution">
    <text evidence="10">The sequence shown here is derived from an EMBL/GenBank/DDBJ whole genome shotgun (WGS) entry which is preliminary data.</text>
</comment>
<gene>
    <name evidence="10" type="ORF">OBE_05617</name>
</gene>
<keyword evidence="7" id="KW-0239">DNA-directed DNA polymerase</keyword>
<organism evidence="10">
    <name type="scientific">human gut metagenome</name>
    <dbReference type="NCBI Taxonomy" id="408170"/>
    <lineage>
        <taxon>unclassified sequences</taxon>
        <taxon>metagenomes</taxon>
        <taxon>organismal metagenomes</taxon>
    </lineage>
</organism>
<evidence type="ECO:0000259" key="9">
    <source>
        <dbReference type="Pfam" id="PF00712"/>
    </source>
</evidence>
<proteinExistence type="inferred from homology"/>
<evidence type="ECO:0000313" key="10">
    <source>
        <dbReference type="EMBL" id="EKC67092.1"/>
    </source>
</evidence>
<dbReference type="PANTHER" id="PTHR30478">
    <property type="entry name" value="DNA POLYMERASE III SUBUNIT BETA"/>
    <property type="match status" value="1"/>
</dbReference>
<feature type="non-terminal residue" evidence="10">
    <location>
        <position position="1"/>
    </location>
</feature>
<evidence type="ECO:0000256" key="8">
    <source>
        <dbReference type="ARBA" id="ARBA00023125"/>
    </source>
</evidence>
<evidence type="ECO:0000256" key="6">
    <source>
        <dbReference type="ARBA" id="ARBA00022705"/>
    </source>
</evidence>
<sequence>TVTLTGYDLEVGMITSADADVKENGSIILNAKILCDILRNLPEDRVSFEADERLSCKIKSGEAEFTLVGTSSAEYPELPSVNGGFPRCYRQRNIKGYDKKNNFLRQPKTTQK</sequence>
<keyword evidence="6" id="KW-0235">DNA replication</keyword>
<dbReference type="PANTHER" id="PTHR30478:SF0">
    <property type="entry name" value="BETA SLIDING CLAMP"/>
    <property type="match status" value="1"/>
</dbReference>
<dbReference type="AlphaFoldDB" id="K1T2I7"/>
<evidence type="ECO:0000256" key="5">
    <source>
        <dbReference type="ARBA" id="ARBA00022695"/>
    </source>
</evidence>
<dbReference type="Gene3D" id="3.10.150.10">
    <property type="entry name" value="DNA Polymerase III, subunit A, domain 2"/>
    <property type="match status" value="1"/>
</dbReference>
<evidence type="ECO:0000256" key="7">
    <source>
        <dbReference type="ARBA" id="ARBA00022932"/>
    </source>
</evidence>
<reference evidence="10" key="1">
    <citation type="journal article" date="2013" name="Environ. Microbiol.">
        <title>Microbiota from the distal guts of lean and obese adolescents exhibit partial functional redundancy besides clear differences in community structure.</title>
        <authorList>
            <person name="Ferrer M."/>
            <person name="Ruiz A."/>
            <person name="Lanza F."/>
            <person name="Haange S.B."/>
            <person name="Oberbach A."/>
            <person name="Till H."/>
            <person name="Bargiela R."/>
            <person name="Campoy C."/>
            <person name="Segura M.T."/>
            <person name="Richter M."/>
            <person name="von Bergen M."/>
            <person name="Seifert J."/>
            <person name="Suarez A."/>
        </authorList>
    </citation>
    <scope>NUCLEOTIDE SEQUENCE</scope>
</reference>
<evidence type="ECO:0000256" key="3">
    <source>
        <dbReference type="ARBA" id="ARBA00022490"/>
    </source>
</evidence>
<evidence type="ECO:0000256" key="4">
    <source>
        <dbReference type="ARBA" id="ARBA00022679"/>
    </source>
</evidence>
<dbReference type="GO" id="GO:0009360">
    <property type="term" value="C:DNA polymerase III complex"/>
    <property type="evidence" value="ECO:0007669"/>
    <property type="project" value="InterPro"/>
</dbReference>
<keyword evidence="5 10" id="KW-0548">Nucleotidyltransferase</keyword>
<evidence type="ECO:0000256" key="2">
    <source>
        <dbReference type="ARBA" id="ARBA00010752"/>
    </source>
</evidence>
<dbReference type="SUPFAM" id="SSF55979">
    <property type="entry name" value="DNA clamp"/>
    <property type="match status" value="1"/>
</dbReference>
<dbReference type="GO" id="GO:0008408">
    <property type="term" value="F:3'-5' exonuclease activity"/>
    <property type="evidence" value="ECO:0007669"/>
    <property type="project" value="InterPro"/>
</dbReference>
<dbReference type="GO" id="GO:0003677">
    <property type="term" value="F:DNA binding"/>
    <property type="evidence" value="ECO:0007669"/>
    <property type="project" value="UniProtKB-KW"/>
</dbReference>
<keyword evidence="8" id="KW-0238">DNA-binding</keyword>
<dbReference type="EC" id="2.7.7.7" evidence="10"/>
<name>K1T2I7_9ZZZZ</name>
<dbReference type="Pfam" id="PF00712">
    <property type="entry name" value="DNA_pol3_beta"/>
    <property type="match status" value="1"/>
</dbReference>
<dbReference type="EMBL" id="AJWZ01003850">
    <property type="protein sequence ID" value="EKC67092.1"/>
    <property type="molecule type" value="Genomic_DNA"/>
</dbReference>